<reference evidence="3 4" key="1">
    <citation type="submission" date="2024-02" db="EMBL/GenBank/DDBJ databases">
        <title>Microbulbifer aestuariivivens NBRC 112533.</title>
        <authorList>
            <person name="Ichikawa N."/>
            <person name="Katano-Makiyama Y."/>
            <person name="Hidaka K."/>
        </authorList>
    </citation>
    <scope>NUCLEOTIDE SEQUENCE [LARGE SCALE GENOMIC DNA]</scope>
    <source>
        <strain evidence="3 4">NBRC 112533</strain>
    </source>
</reference>
<name>A0ABP9WMN7_9GAMM</name>
<dbReference type="Proteomes" id="UP001408594">
    <property type="component" value="Unassembled WGS sequence"/>
</dbReference>
<keyword evidence="4" id="KW-1185">Reference proteome</keyword>
<dbReference type="InterPro" id="IPR012807">
    <property type="entry name" value="Anti-sigma_ChrR"/>
</dbReference>
<dbReference type="NCBIfam" id="TIGR02451">
    <property type="entry name" value="anti_sig_ChrR"/>
    <property type="match status" value="1"/>
</dbReference>
<sequence>MIRHHPDQNMLLEYAAGSLPWGMSLAVSSHLQLCPQCRQQHEDLNDIGGALLNESEPQIVETDAFAKLMGRLDQEQHQAQDEDTGPTEVEEPPVPTQPKKAGADPILANLPKVVGKLVSSNRPLKWKRVSSALRTSRLATGQDRYEVAFQRICRGGRVAEHDHRGREVTVVLVGSFSDADGVYCRGDFLLREPGDVHRPIATQDQECLCLSVLEAPVKVTGPLGWLVNPFLSFRPN</sequence>
<dbReference type="RefSeq" id="WP_345549472.1">
    <property type="nucleotide sequence ID" value="NZ_BAABRT010000006.1"/>
</dbReference>
<feature type="compositionally biased region" description="Acidic residues" evidence="1">
    <location>
        <begin position="81"/>
        <end position="91"/>
    </location>
</feature>
<gene>
    <name evidence="3" type="primary">chrR</name>
    <name evidence="3" type="ORF">Maes01_01033</name>
</gene>
<feature type="region of interest" description="Disordered" evidence="1">
    <location>
        <begin position="74"/>
        <end position="103"/>
    </location>
</feature>
<dbReference type="InterPro" id="IPR011051">
    <property type="entry name" value="RmlC_Cupin_sf"/>
</dbReference>
<accession>A0ABP9WMN7</accession>
<dbReference type="InterPro" id="IPR025979">
    <property type="entry name" value="ChrR-like_cupin_dom"/>
</dbReference>
<dbReference type="InterPro" id="IPR041916">
    <property type="entry name" value="Anti_sigma_zinc_sf"/>
</dbReference>
<dbReference type="Gene3D" id="1.10.10.1320">
    <property type="entry name" value="Anti-sigma factor, zinc-finger domain"/>
    <property type="match status" value="1"/>
</dbReference>
<dbReference type="CDD" id="cd20301">
    <property type="entry name" value="cupin_ChrR"/>
    <property type="match status" value="1"/>
</dbReference>
<dbReference type="Gene3D" id="2.60.120.10">
    <property type="entry name" value="Jelly Rolls"/>
    <property type="match status" value="1"/>
</dbReference>
<comment type="caution">
    <text evidence="3">The sequence shown here is derived from an EMBL/GenBank/DDBJ whole genome shotgun (WGS) entry which is preliminary data.</text>
</comment>
<protein>
    <submittedName>
        <fullName evidence="3">Anti-sigma-E factor ChrR</fullName>
    </submittedName>
</protein>
<evidence type="ECO:0000256" key="1">
    <source>
        <dbReference type="SAM" id="MobiDB-lite"/>
    </source>
</evidence>
<dbReference type="SUPFAM" id="SSF51182">
    <property type="entry name" value="RmlC-like cupins"/>
    <property type="match status" value="1"/>
</dbReference>
<evidence type="ECO:0000313" key="4">
    <source>
        <dbReference type="Proteomes" id="UP001408594"/>
    </source>
</evidence>
<evidence type="ECO:0000313" key="3">
    <source>
        <dbReference type="EMBL" id="GAA5524476.1"/>
    </source>
</evidence>
<dbReference type="Pfam" id="PF12973">
    <property type="entry name" value="Cupin_7"/>
    <property type="match status" value="1"/>
</dbReference>
<feature type="domain" description="ChrR-like cupin" evidence="2">
    <location>
        <begin position="124"/>
        <end position="211"/>
    </location>
</feature>
<dbReference type="EMBL" id="BAABRT010000006">
    <property type="protein sequence ID" value="GAA5524476.1"/>
    <property type="molecule type" value="Genomic_DNA"/>
</dbReference>
<dbReference type="InterPro" id="IPR014710">
    <property type="entry name" value="RmlC-like_jellyroll"/>
</dbReference>
<organism evidence="3 4">
    <name type="scientific">Microbulbifer aestuariivivens</name>
    <dbReference type="NCBI Taxonomy" id="1908308"/>
    <lineage>
        <taxon>Bacteria</taxon>
        <taxon>Pseudomonadati</taxon>
        <taxon>Pseudomonadota</taxon>
        <taxon>Gammaproteobacteria</taxon>
        <taxon>Cellvibrionales</taxon>
        <taxon>Microbulbiferaceae</taxon>
        <taxon>Microbulbifer</taxon>
    </lineage>
</organism>
<proteinExistence type="predicted"/>
<evidence type="ECO:0000259" key="2">
    <source>
        <dbReference type="Pfam" id="PF12973"/>
    </source>
</evidence>